<dbReference type="SUPFAM" id="SSF53474">
    <property type="entry name" value="alpha/beta-Hydrolases"/>
    <property type="match status" value="1"/>
</dbReference>
<dbReference type="InterPro" id="IPR029058">
    <property type="entry name" value="AB_hydrolase_fold"/>
</dbReference>
<name>A0ABQ2DVT1_9MICC</name>
<reference evidence="2" key="1">
    <citation type="journal article" date="2019" name="Int. J. Syst. Evol. Microbiol.">
        <title>The Global Catalogue of Microorganisms (GCM) 10K type strain sequencing project: providing services to taxonomists for standard genome sequencing and annotation.</title>
        <authorList>
            <consortium name="The Broad Institute Genomics Platform"/>
            <consortium name="The Broad Institute Genome Sequencing Center for Infectious Disease"/>
            <person name="Wu L."/>
            <person name="Ma J."/>
        </authorList>
    </citation>
    <scope>NUCLEOTIDE SEQUENCE [LARGE SCALE GENOMIC DNA]</scope>
    <source>
        <strain evidence="2">CGMCC 1.3685</strain>
    </source>
</reference>
<evidence type="ECO:0000313" key="1">
    <source>
        <dbReference type="EMBL" id="GGJ70676.1"/>
    </source>
</evidence>
<accession>A0ABQ2DVT1</accession>
<comment type="caution">
    <text evidence="1">The sequence shown here is derived from an EMBL/GenBank/DDBJ whole genome shotgun (WGS) entry which is preliminary data.</text>
</comment>
<protein>
    <submittedName>
        <fullName evidence="1">Uncharacterized protein</fullName>
    </submittedName>
</protein>
<gene>
    <name evidence="1" type="ORF">GCM10007173_31910</name>
</gene>
<keyword evidence="2" id="KW-1185">Reference proteome</keyword>
<proteinExistence type="predicted"/>
<organism evidence="1 2">
    <name type="scientific">Glutamicibacter ardleyensis</name>
    <dbReference type="NCBI Taxonomy" id="225894"/>
    <lineage>
        <taxon>Bacteria</taxon>
        <taxon>Bacillati</taxon>
        <taxon>Actinomycetota</taxon>
        <taxon>Actinomycetes</taxon>
        <taxon>Micrococcales</taxon>
        <taxon>Micrococcaceae</taxon>
        <taxon>Glutamicibacter</taxon>
    </lineage>
</organism>
<dbReference type="Proteomes" id="UP000606115">
    <property type="component" value="Unassembled WGS sequence"/>
</dbReference>
<sequence length="348" mass="38496">MSPPFFAGRGVQPAVASGPLISFSDPIVESDSQCSLSWYAGSSQLDVPQLVSKTIDALTDSDDRDVWMMGGSGGGFAALNIAHAIKRPISVLVWNPQSAIDKYNPKHVRNYFNSAYPELVPSEEEYDVSGASRKIADATGRSLDLSSVLSNGSSIERILVLQNYNDWHIIPHTTPLVEALDMKQCSPGIFSDGSGSRIAWFTELGEGHAAPETTVLVKLIRAIYNSPGERLLNTVALLDSGELFPVKSYKSRPLDCRKFIDFISENLELKLFKNSAAISSDLFVVGQHRITYRFSLVRAGELLTQSDWIARMDWPMYRENTPQNGDIVTTEVRDGFGHILFTLEVRFE</sequence>
<dbReference type="Gene3D" id="3.40.50.1820">
    <property type="entry name" value="alpha/beta hydrolase"/>
    <property type="match status" value="1"/>
</dbReference>
<dbReference type="EMBL" id="BMKX01000010">
    <property type="protein sequence ID" value="GGJ70676.1"/>
    <property type="molecule type" value="Genomic_DNA"/>
</dbReference>
<evidence type="ECO:0000313" key="2">
    <source>
        <dbReference type="Proteomes" id="UP000606115"/>
    </source>
</evidence>